<name>A0AAD6YVK0_9AGAR</name>
<feature type="compositionally biased region" description="Basic and acidic residues" evidence="1">
    <location>
        <begin position="267"/>
        <end position="287"/>
    </location>
</feature>
<feature type="region of interest" description="Disordered" evidence="1">
    <location>
        <begin position="379"/>
        <end position="421"/>
    </location>
</feature>
<accession>A0AAD6YVK0</accession>
<dbReference type="Proteomes" id="UP001219525">
    <property type="component" value="Unassembled WGS sequence"/>
</dbReference>
<protein>
    <submittedName>
        <fullName evidence="2">Uncharacterized protein</fullName>
    </submittedName>
</protein>
<dbReference type="EMBL" id="JARJCW010000001">
    <property type="protein sequence ID" value="KAJ7230589.1"/>
    <property type="molecule type" value="Genomic_DNA"/>
</dbReference>
<evidence type="ECO:0000313" key="3">
    <source>
        <dbReference type="Proteomes" id="UP001219525"/>
    </source>
</evidence>
<feature type="compositionally biased region" description="Acidic residues" evidence="1">
    <location>
        <begin position="246"/>
        <end position="260"/>
    </location>
</feature>
<gene>
    <name evidence="2" type="ORF">GGX14DRAFT_583935</name>
</gene>
<evidence type="ECO:0000313" key="2">
    <source>
        <dbReference type="EMBL" id="KAJ7230589.1"/>
    </source>
</evidence>
<evidence type="ECO:0000256" key="1">
    <source>
        <dbReference type="SAM" id="MobiDB-lite"/>
    </source>
</evidence>
<proteinExistence type="predicted"/>
<keyword evidence="3" id="KW-1185">Reference proteome</keyword>
<dbReference type="AlphaFoldDB" id="A0AAD6YVK0"/>
<sequence>MGNITSSRLSLHRFLALTVSHSTTVDPRHLEHHVYPYWTADFAALIVSGNLEYSLLAPQFPVYVSPKEPSPGPDDSGRTEADGEAEGVYVDIAVVMPVVQPRYADELGALGLKLVGKSLLQFFDDFKPHLSGISPRCLWVSGHEAALLGELKPGPTRHAKEIKTFLSSLIGLGSSARTQVEAQSLCLLCSWRFGTQDEVLLLAGTGDYYQIRRVTRGWASEKLGGERYRWDTLRKLKTAAKQLDPVGEDGDWTEGQEEEMYGNPGSAKDRQKRLNDKRHERAEKPATRAERFAKALNVLPSTDRTTSPFSHEALNELHRIQHRQDLFESEDPEKYFSGDGPSNWSGVLHLGSEISNQYMTRIEEFIRRFEERETERRKAVLFRMKPSGSTASTDYKPPATTAKAKGKQRAKPGSKPSGGTR</sequence>
<feature type="region of interest" description="Disordered" evidence="1">
    <location>
        <begin position="245"/>
        <end position="287"/>
    </location>
</feature>
<comment type="caution">
    <text evidence="2">The sequence shown here is derived from an EMBL/GenBank/DDBJ whole genome shotgun (WGS) entry which is preliminary data.</text>
</comment>
<organism evidence="2 3">
    <name type="scientific">Mycena pura</name>
    <dbReference type="NCBI Taxonomy" id="153505"/>
    <lineage>
        <taxon>Eukaryota</taxon>
        <taxon>Fungi</taxon>
        <taxon>Dikarya</taxon>
        <taxon>Basidiomycota</taxon>
        <taxon>Agaricomycotina</taxon>
        <taxon>Agaricomycetes</taxon>
        <taxon>Agaricomycetidae</taxon>
        <taxon>Agaricales</taxon>
        <taxon>Marasmiineae</taxon>
        <taxon>Mycenaceae</taxon>
        <taxon>Mycena</taxon>
    </lineage>
</organism>
<reference evidence="2" key="1">
    <citation type="submission" date="2023-03" db="EMBL/GenBank/DDBJ databases">
        <title>Massive genome expansion in bonnet fungi (Mycena s.s.) driven by repeated elements and novel gene families across ecological guilds.</title>
        <authorList>
            <consortium name="Lawrence Berkeley National Laboratory"/>
            <person name="Harder C.B."/>
            <person name="Miyauchi S."/>
            <person name="Viragh M."/>
            <person name="Kuo A."/>
            <person name="Thoen E."/>
            <person name="Andreopoulos B."/>
            <person name="Lu D."/>
            <person name="Skrede I."/>
            <person name="Drula E."/>
            <person name="Henrissat B."/>
            <person name="Morin E."/>
            <person name="Kohler A."/>
            <person name="Barry K."/>
            <person name="LaButti K."/>
            <person name="Morin E."/>
            <person name="Salamov A."/>
            <person name="Lipzen A."/>
            <person name="Mereny Z."/>
            <person name="Hegedus B."/>
            <person name="Baldrian P."/>
            <person name="Stursova M."/>
            <person name="Weitz H."/>
            <person name="Taylor A."/>
            <person name="Grigoriev I.V."/>
            <person name="Nagy L.G."/>
            <person name="Martin F."/>
            <person name="Kauserud H."/>
        </authorList>
    </citation>
    <scope>NUCLEOTIDE SEQUENCE</scope>
    <source>
        <strain evidence="2">9144</strain>
    </source>
</reference>